<comment type="caution">
    <text evidence="2">The sequence shown here is derived from an EMBL/GenBank/DDBJ whole genome shotgun (WGS) entry which is preliminary data.</text>
</comment>
<proteinExistence type="predicted"/>
<accession>A0A9D1X5H6</accession>
<gene>
    <name evidence="2" type="ORF">H9849_07850</name>
</gene>
<sequence length="186" mass="20886">MRKHIKTLTVLCALALTLAVPMTAYAHHGYGAGYGHHYGRNGHDCPGDSYCLYNDSCPNRTTISGAADTSTAQLLAKKKYKLSKKLYKRLGGWWTDVSSGGYDRKITRKKVKIYSRTTGKCIGTMKICGCKKVKGRYILKLKNSSGAKLCYQYDKKADVLENYYNGWKADPNYYSGSSSMFRGKWK</sequence>
<name>A0A9D1X5H6_9FIRM</name>
<dbReference type="Proteomes" id="UP000886805">
    <property type="component" value="Unassembled WGS sequence"/>
</dbReference>
<dbReference type="EMBL" id="DXEQ01000230">
    <property type="protein sequence ID" value="HIX72921.1"/>
    <property type="molecule type" value="Genomic_DNA"/>
</dbReference>
<organism evidence="2 3">
    <name type="scientific">Candidatus Anaerobutyricum stercoripullorum</name>
    <dbReference type="NCBI Taxonomy" id="2838456"/>
    <lineage>
        <taxon>Bacteria</taxon>
        <taxon>Bacillati</taxon>
        <taxon>Bacillota</taxon>
        <taxon>Clostridia</taxon>
        <taxon>Lachnospirales</taxon>
        <taxon>Lachnospiraceae</taxon>
        <taxon>Anaerobutyricum</taxon>
    </lineage>
</organism>
<feature type="signal peptide" evidence="1">
    <location>
        <begin position="1"/>
        <end position="26"/>
    </location>
</feature>
<feature type="chain" id="PRO_5038953433" evidence="1">
    <location>
        <begin position="27"/>
        <end position="186"/>
    </location>
</feature>
<evidence type="ECO:0000313" key="2">
    <source>
        <dbReference type="EMBL" id="HIX72921.1"/>
    </source>
</evidence>
<reference evidence="2" key="2">
    <citation type="submission" date="2021-04" db="EMBL/GenBank/DDBJ databases">
        <authorList>
            <person name="Gilroy R."/>
        </authorList>
    </citation>
    <scope>NUCLEOTIDE SEQUENCE</scope>
    <source>
        <strain evidence="2">ChiSxjej3B15-1167</strain>
    </source>
</reference>
<evidence type="ECO:0000256" key="1">
    <source>
        <dbReference type="SAM" id="SignalP"/>
    </source>
</evidence>
<evidence type="ECO:0000313" key="3">
    <source>
        <dbReference type="Proteomes" id="UP000886805"/>
    </source>
</evidence>
<dbReference type="AlphaFoldDB" id="A0A9D1X5H6"/>
<reference evidence="2" key="1">
    <citation type="journal article" date="2021" name="PeerJ">
        <title>Extensive microbial diversity within the chicken gut microbiome revealed by metagenomics and culture.</title>
        <authorList>
            <person name="Gilroy R."/>
            <person name="Ravi A."/>
            <person name="Getino M."/>
            <person name="Pursley I."/>
            <person name="Horton D.L."/>
            <person name="Alikhan N.F."/>
            <person name="Baker D."/>
            <person name="Gharbi K."/>
            <person name="Hall N."/>
            <person name="Watson M."/>
            <person name="Adriaenssens E.M."/>
            <person name="Foster-Nyarko E."/>
            <person name="Jarju S."/>
            <person name="Secka A."/>
            <person name="Antonio M."/>
            <person name="Oren A."/>
            <person name="Chaudhuri R.R."/>
            <person name="La Ragione R."/>
            <person name="Hildebrand F."/>
            <person name="Pallen M.J."/>
        </authorList>
    </citation>
    <scope>NUCLEOTIDE SEQUENCE</scope>
    <source>
        <strain evidence="2">ChiSxjej3B15-1167</strain>
    </source>
</reference>
<keyword evidence="1" id="KW-0732">Signal</keyword>
<protein>
    <submittedName>
        <fullName evidence="2">Uncharacterized protein</fullName>
    </submittedName>
</protein>